<comment type="caution">
    <text evidence="1">The sequence shown here is derived from an EMBL/GenBank/DDBJ whole genome shotgun (WGS) entry which is preliminary data.</text>
</comment>
<accession>A0A4Y2WFU5</accession>
<dbReference type="AlphaFoldDB" id="A0A4Y2WFU5"/>
<gene>
    <name evidence="1" type="ORF">AVEN_47828_1</name>
</gene>
<name>A0A4Y2WFU5_ARAVE</name>
<protein>
    <submittedName>
        <fullName evidence="1">Uncharacterized protein</fullName>
    </submittedName>
</protein>
<reference evidence="1 2" key="1">
    <citation type="journal article" date="2019" name="Sci. Rep.">
        <title>Orb-weaving spider Araneus ventricosus genome elucidates the spidroin gene catalogue.</title>
        <authorList>
            <person name="Kono N."/>
            <person name="Nakamura H."/>
            <person name="Ohtoshi R."/>
            <person name="Moran D.A.P."/>
            <person name="Shinohara A."/>
            <person name="Yoshida Y."/>
            <person name="Fujiwara M."/>
            <person name="Mori M."/>
            <person name="Tomita M."/>
            <person name="Arakawa K."/>
        </authorList>
    </citation>
    <scope>NUCLEOTIDE SEQUENCE [LARGE SCALE GENOMIC DNA]</scope>
</reference>
<keyword evidence="2" id="KW-1185">Reference proteome</keyword>
<organism evidence="1 2">
    <name type="scientific">Araneus ventricosus</name>
    <name type="common">Orbweaver spider</name>
    <name type="synonym">Epeira ventricosa</name>
    <dbReference type="NCBI Taxonomy" id="182803"/>
    <lineage>
        <taxon>Eukaryota</taxon>
        <taxon>Metazoa</taxon>
        <taxon>Ecdysozoa</taxon>
        <taxon>Arthropoda</taxon>
        <taxon>Chelicerata</taxon>
        <taxon>Arachnida</taxon>
        <taxon>Araneae</taxon>
        <taxon>Araneomorphae</taxon>
        <taxon>Entelegynae</taxon>
        <taxon>Araneoidea</taxon>
        <taxon>Araneidae</taxon>
        <taxon>Araneus</taxon>
    </lineage>
</organism>
<evidence type="ECO:0000313" key="2">
    <source>
        <dbReference type="Proteomes" id="UP000499080"/>
    </source>
</evidence>
<evidence type="ECO:0000313" key="1">
    <source>
        <dbReference type="EMBL" id="GBO35426.1"/>
    </source>
</evidence>
<sequence length="76" mass="8906">MVFNRFDLEVGVDDRVSNEPRCINYDPEKFILKYLNFFPVGWGCKSPDRCGIGTVQQRILRLPLQDDFTPERGVRQ</sequence>
<proteinExistence type="predicted"/>
<dbReference type="Proteomes" id="UP000499080">
    <property type="component" value="Unassembled WGS sequence"/>
</dbReference>
<dbReference type="EMBL" id="BGPR01059399">
    <property type="protein sequence ID" value="GBO35426.1"/>
    <property type="molecule type" value="Genomic_DNA"/>
</dbReference>